<name>A0A6A5USE7_9PLEO</name>
<evidence type="ECO:0000256" key="1">
    <source>
        <dbReference type="ARBA" id="ARBA00004141"/>
    </source>
</evidence>
<keyword evidence="2 5" id="KW-0812">Transmembrane</keyword>
<dbReference type="PANTHER" id="PTHR23502">
    <property type="entry name" value="MAJOR FACILITATOR SUPERFAMILY"/>
    <property type="match status" value="1"/>
</dbReference>
<evidence type="ECO:0000256" key="5">
    <source>
        <dbReference type="SAM" id="Phobius"/>
    </source>
</evidence>
<gene>
    <name evidence="6" type="ORF">BU23DRAFT_482371</name>
</gene>
<organism evidence="6 7">
    <name type="scientific">Bimuria novae-zelandiae CBS 107.79</name>
    <dbReference type="NCBI Taxonomy" id="1447943"/>
    <lineage>
        <taxon>Eukaryota</taxon>
        <taxon>Fungi</taxon>
        <taxon>Dikarya</taxon>
        <taxon>Ascomycota</taxon>
        <taxon>Pezizomycotina</taxon>
        <taxon>Dothideomycetes</taxon>
        <taxon>Pleosporomycetidae</taxon>
        <taxon>Pleosporales</taxon>
        <taxon>Massarineae</taxon>
        <taxon>Didymosphaeriaceae</taxon>
        <taxon>Bimuria</taxon>
    </lineage>
</organism>
<feature type="transmembrane region" description="Helical" evidence="5">
    <location>
        <begin position="143"/>
        <end position="165"/>
    </location>
</feature>
<evidence type="ECO:0000313" key="7">
    <source>
        <dbReference type="Proteomes" id="UP000800036"/>
    </source>
</evidence>
<dbReference type="AlphaFoldDB" id="A0A6A5USE7"/>
<sequence>MYFLLQFIYYQYGFSSIYFILLALKILSFIRTYLDSLIANQGKLVPEARLMPMMIGSIFFAAGLFVMGWTSALDIHWIGFRVGAASLGLGFFTIFQSALNYLVDTYLMVAASALAANMFMRSVLAAAFPMFANAMFDRLGLDWGMSLPSFIAVAMIPIPYLFYIFGKRIRAVGKRSKLTYIP</sequence>
<evidence type="ECO:0000256" key="2">
    <source>
        <dbReference type="ARBA" id="ARBA00022692"/>
    </source>
</evidence>
<dbReference type="SUPFAM" id="SSF103473">
    <property type="entry name" value="MFS general substrate transporter"/>
    <property type="match status" value="1"/>
</dbReference>
<dbReference type="InterPro" id="IPR036259">
    <property type="entry name" value="MFS_trans_sf"/>
</dbReference>
<feature type="transmembrane region" description="Helical" evidence="5">
    <location>
        <begin position="12"/>
        <end position="30"/>
    </location>
</feature>
<dbReference type="GO" id="GO:0005886">
    <property type="term" value="C:plasma membrane"/>
    <property type="evidence" value="ECO:0007669"/>
    <property type="project" value="TreeGrafter"/>
</dbReference>
<dbReference type="Proteomes" id="UP000800036">
    <property type="component" value="Unassembled WGS sequence"/>
</dbReference>
<keyword evidence="7" id="KW-1185">Reference proteome</keyword>
<evidence type="ECO:0008006" key="8">
    <source>
        <dbReference type="Google" id="ProtNLM"/>
    </source>
</evidence>
<evidence type="ECO:0000256" key="4">
    <source>
        <dbReference type="ARBA" id="ARBA00023136"/>
    </source>
</evidence>
<protein>
    <recommendedName>
        <fullName evidence="8">MFS general substrate transporter</fullName>
    </recommendedName>
</protein>
<feature type="transmembrane region" description="Helical" evidence="5">
    <location>
        <begin position="107"/>
        <end position="131"/>
    </location>
</feature>
<dbReference type="PANTHER" id="PTHR23502:SF59">
    <property type="entry name" value="MULTIDRUG TRANSPORTER, PUTATIVE (AFU_ORTHOLOGUE AFUA_1G10370)-RELATED"/>
    <property type="match status" value="1"/>
</dbReference>
<keyword evidence="4 5" id="KW-0472">Membrane</keyword>
<feature type="transmembrane region" description="Helical" evidence="5">
    <location>
        <begin position="50"/>
        <end position="69"/>
    </location>
</feature>
<evidence type="ECO:0000256" key="3">
    <source>
        <dbReference type="ARBA" id="ARBA00022989"/>
    </source>
</evidence>
<comment type="subcellular location">
    <subcellularLocation>
        <location evidence="1">Membrane</location>
        <topology evidence="1">Multi-pass membrane protein</topology>
    </subcellularLocation>
</comment>
<reference evidence="6" key="1">
    <citation type="journal article" date="2020" name="Stud. Mycol.">
        <title>101 Dothideomycetes genomes: a test case for predicting lifestyles and emergence of pathogens.</title>
        <authorList>
            <person name="Haridas S."/>
            <person name="Albert R."/>
            <person name="Binder M."/>
            <person name="Bloem J."/>
            <person name="Labutti K."/>
            <person name="Salamov A."/>
            <person name="Andreopoulos B."/>
            <person name="Baker S."/>
            <person name="Barry K."/>
            <person name="Bills G."/>
            <person name="Bluhm B."/>
            <person name="Cannon C."/>
            <person name="Castanera R."/>
            <person name="Culley D."/>
            <person name="Daum C."/>
            <person name="Ezra D."/>
            <person name="Gonzalez J."/>
            <person name="Henrissat B."/>
            <person name="Kuo A."/>
            <person name="Liang C."/>
            <person name="Lipzen A."/>
            <person name="Lutzoni F."/>
            <person name="Magnuson J."/>
            <person name="Mondo S."/>
            <person name="Nolan M."/>
            <person name="Ohm R."/>
            <person name="Pangilinan J."/>
            <person name="Park H.-J."/>
            <person name="Ramirez L."/>
            <person name="Alfaro M."/>
            <person name="Sun H."/>
            <person name="Tritt A."/>
            <person name="Yoshinaga Y."/>
            <person name="Zwiers L.-H."/>
            <person name="Turgeon B."/>
            <person name="Goodwin S."/>
            <person name="Spatafora J."/>
            <person name="Crous P."/>
            <person name="Grigoriev I."/>
        </authorList>
    </citation>
    <scope>NUCLEOTIDE SEQUENCE</scope>
    <source>
        <strain evidence="6">CBS 107.79</strain>
    </source>
</reference>
<dbReference type="OrthoDB" id="9986881at2759"/>
<keyword evidence="3 5" id="KW-1133">Transmembrane helix</keyword>
<evidence type="ECO:0000313" key="6">
    <source>
        <dbReference type="EMBL" id="KAF1967775.1"/>
    </source>
</evidence>
<proteinExistence type="predicted"/>
<dbReference type="GO" id="GO:0022857">
    <property type="term" value="F:transmembrane transporter activity"/>
    <property type="evidence" value="ECO:0007669"/>
    <property type="project" value="TreeGrafter"/>
</dbReference>
<accession>A0A6A5USE7</accession>
<feature type="transmembrane region" description="Helical" evidence="5">
    <location>
        <begin position="75"/>
        <end position="95"/>
    </location>
</feature>
<dbReference type="EMBL" id="ML976728">
    <property type="protein sequence ID" value="KAF1967775.1"/>
    <property type="molecule type" value="Genomic_DNA"/>
</dbReference>